<evidence type="ECO:0000256" key="7">
    <source>
        <dbReference type="ARBA" id="ARBA00013188"/>
    </source>
</evidence>
<keyword evidence="8 10" id="KW-0479">Metal-binding</keyword>
<comment type="cofactor">
    <cofactor evidence="10 13">
        <name>a divalent metal cation</name>
        <dbReference type="ChEBI" id="CHEBI:60240"/>
    </cofactor>
    <text evidence="10 13">Binds 1 divalent metal cation per subunit.</text>
</comment>
<keyword evidence="13" id="KW-0862">Zinc</keyword>
<dbReference type="EMBL" id="AP025314">
    <property type="protein sequence ID" value="BDD09260.1"/>
    <property type="molecule type" value="Genomic_DNA"/>
</dbReference>
<feature type="binding site" evidence="10 13">
    <location>
        <position position="66"/>
    </location>
    <ligand>
        <name>a divalent metal cation</name>
        <dbReference type="ChEBI" id="CHEBI:60240"/>
    </ligand>
</feature>
<comment type="similarity">
    <text evidence="6 10 11">Belongs to the ribulose-phosphate 3-epimerase family.</text>
</comment>
<dbReference type="HAMAP" id="MF_02227">
    <property type="entry name" value="RPE"/>
    <property type="match status" value="1"/>
</dbReference>
<dbReference type="InterPro" id="IPR013785">
    <property type="entry name" value="Aldolase_TIM"/>
</dbReference>
<keyword evidence="10 11" id="KW-0119">Carbohydrate metabolism</keyword>
<feature type="binding site" evidence="10 14">
    <location>
        <begin position="197"/>
        <end position="198"/>
    </location>
    <ligand>
        <name>substrate</name>
    </ligand>
</feature>
<dbReference type="Gene3D" id="3.20.20.70">
    <property type="entry name" value="Aldolase class I"/>
    <property type="match status" value="1"/>
</dbReference>
<feature type="active site" description="Proton donor" evidence="10 12">
    <location>
        <position position="175"/>
    </location>
</feature>
<evidence type="ECO:0000256" key="14">
    <source>
        <dbReference type="PIRSR" id="PIRSR001461-3"/>
    </source>
</evidence>
<dbReference type="GO" id="GO:0004750">
    <property type="term" value="F:D-ribulose-phosphate 3-epimerase activity"/>
    <property type="evidence" value="ECO:0007669"/>
    <property type="project" value="UniProtKB-UniRule"/>
</dbReference>
<feature type="binding site" evidence="10 14">
    <location>
        <begin position="142"/>
        <end position="145"/>
    </location>
    <ligand>
        <name>substrate</name>
    </ligand>
</feature>
<sequence>MSTIIAPSILAADFAELKKEVEMVNRSEAEWLHVDIMDGMFVPNMSFGLPVCEAIDRYNKKVMDVHLMIEEPGRYVDEFAKRGAEYITVHVEACKHLHRDIQLIKSLGCKAGVALNPHSSVSLIEDVLPELDLVLVMSVNPGFGGQSLIAGTFDKIRRVKELIKKTGSKALIQVDGGVKNTNAAELVAAGADVLVAGSFVFSSDDPIKTIADLKADLA</sequence>
<dbReference type="PANTHER" id="PTHR11749">
    <property type="entry name" value="RIBULOSE-5-PHOSPHATE-3-EPIMERASE"/>
    <property type="match status" value="1"/>
</dbReference>
<evidence type="ECO:0000313" key="15">
    <source>
        <dbReference type="EMBL" id="BDD09260.1"/>
    </source>
</evidence>
<comment type="cofactor">
    <cofactor evidence="4">
        <name>Zn(2+)</name>
        <dbReference type="ChEBI" id="CHEBI:29105"/>
    </cofactor>
</comment>
<dbReference type="SUPFAM" id="SSF51366">
    <property type="entry name" value="Ribulose-phoshate binding barrel"/>
    <property type="match status" value="1"/>
</dbReference>
<comment type="function">
    <text evidence="10">Catalyzes the reversible epimerization of D-ribulose 5-phosphate to D-xylulose 5-phosphate.</text>
</comment>
<evidence type="ECO:0000256" key="6">
    <source>
        <dbReference type="ARBA" id="ARBA00009541"/>
    </source>
</evidence>
<feature type="binding site" evidence="10 14">
    <location>
        <position position="8"/>
    </location>
    <ligand>
        <name>substrate</name>
    </ligand>
</feature>
<evidence type="ECO:0000256" key="3">
    <source>
        <dbReference type="ARBA" id="ARBA00001941"/>
    </source>
</evidence>
<feature type="binding site" evidence="10">
    <location>
        <begin position="175"/>
        <end position="177"/>
    </location>
    <ligand>
        <name>substrate</name>
    </ligand>
</feature>
<organism evidence="15 16">
    <name type="scientific">Fulvitalea axinellae</name>
    <dbReference type="NCBI Taxonomy" id="1182444"/>
    <lineage>
        <taxon>Bacteria</taxon>
        <taxon>Pseudomonadati</taxon>
        <taxon>Bacteroidota</taxon>
        <taxon>Cytophagia</taxon>
        <taxon>Cytophagales</taxon>
        <taxon>Persicobacteraceae</taxon>
        <taxon>Fulvitalea</taxon>
    </lineage>
</organism>
<dbReference type="GO" id="GO:0019323">
    <property type="term" value="P:pentose catabolic process"/>
    <property type="evidence" value="ECO:0007669"/>
    <property type="project" value="UniProtKB-UniRule"/>
</dbReference>
<keyword evidence="9 10" id="KW-0413">Isomerase</keyword>
<proteinExistence type="inferred from homology"/>
<evidence type="ECO:0000256" key="12">
    <source>
        <dbReference type="PIRSR" id="PIRSR001461-1"/>
    </source>
</evidence>
<dbReference type="InterPro" id="IPR000056">
    <property type="entry name" value="Ribul_P_3_epim-like"/>
</dbReference>
<keyword evidence="16" id="KW-1185">Reference proteome</keyword>
<comment type="catalytic activity">
    <reaction evidence="1 10 11">
        <text>D-ribulose 5-phosphate = D-xylulose 5-phosphate</text>
        <dbReference type="Rhea" id="RHEA:13677"/>
        <dbReference type="ChEBI" id="CHEBI:57737"/>
        <dbReference type="ChEBI" id="CHEBI:58121"/>
        <dbReference type="EC" id="5.1.3.1"/>
    </reaction>
</comment>
<comment type="cofactor">
    <cofactor evidence="5">
        <name>Fe(2+)</name>
        <dbReference type="ChEBI" id="CHEBI:29033"/>
    </cofactor>
</comment>
<feature type="binding site" evidence="10 13">
    <location>
        <position position="175"/>
    </location>
    <ligand>
        <name>a divalent metal cation</name>
        <dbReference type="ChEBI" id="CHEBI:60240"/>
    </ligand>
</feature>
<dbReference type="NCBIfam" id="NF004076">
    <property type="entry name" value="PRK05581.1-4"/>
    <property type="match status" value="1"/>
</dbReference>
<dbReference type="FunFam" id="3.20.20.70:FF:000004">
    <property type="entry name" value="Ribulose-phosphate 3-epimerase"/>
    <property type="match status" value="1"/>
</dbReference>
<keyword evidence="13" id="KW-0170">Cobalt</keyword>
<name>A0AAU9CIY0_9BACT</name>
<evidence type="ECO:0000256" key="10">
    <source>
        <dbReference type="HAMAP-Rule" id="MF_02227"/>
    </source>
</evidence>
<dbReference type="GO" id="GO:0046872">
    <property type="term" value="F:metal ion binding"/>
    <property type="evidence" value="ECO:0007669"/>
    <property type="project" value="UniProtKB-UniRule"/>
</dbReference>
<evidence type="ECO:0000256" key="4">
    <source>
        <dbReference type="ARBA" id="ARBA00001947"/>
    </source>
</evidence>
<comment type="cofactor">
    <cofactor evidence="2">
        <name>Mn(2+)</name>
        <dbReference type="ChEBI" id="CHEBI:29035"/>
    </cofactor>
</comment>
<dbReference type="InterPro" id="IPR026019">
    <property type="entry name" value="Ribul_P_3_epim"/>
</dbReference>
<comment type="pathway">
    <text evidence="10">Carbohydrate degradation.</text>
</comment>
<dbReference type="NCBIfam" id="TIGR01163">
    <property type="entry name" value="rpe"/>
    <property type="match status" value="1"/>
</dbReference>
<dbReference type="CDD" id="cd00429">
    <property type="entry name" value="RPE"/>
    <property type="match status" value="1"/>
</dbReference>
<dbReference type="InterPro" id="IPR011060">
    <property type="entry name" value="RibuloseP-bd_barrel"/>
</dbReference>
<feature type="active site" description="Proton acceptor" evidence="10 12">
    <location>
        <position position="35"/>
    </location>
</feature>
<dbReference type="PROSITE" id="PS01085">
    <property type="entry name" value="RIBUL_P_3_EPIMER_1"/>
    <property type="match status" value="1"/>
</dbReference>
<comment type="cofactor">
    <cofactor evidence="3">
        <name>Co(2+)</name>
        <dbReference type="ChEBI" id="CHEBI:48828"/>
    </cofactor>
</comment>
<evidence type="ECO:0000256" key="13">
    <source>
        <dbReference type="PIRSR" id="PIRSR001461-2"/>
    </source>
</evidence>
<dbReference type="KEGG" id="fax:FUAX_16920"/>
<protein>
    <recommendedName>
        <fullName evidence="7 10">Ribulose-phosphate 3-epimerase</fullName>
        <ecNumber evidence="7 10">5.1.3.1</ecNumber>
    </recommendedName>
</protein>
<evidence type="ECO:0000256" key="9">
    <source>
        <dbReference type="ARBA" id="ARBA00023235"/>
    </source>
</evidence>
<dbReference type="Pfam" id="PF00834">
    <property type="entry name" value="Ribul_P_3_epim"/>
    <property type="match status" value="1"/>
</dbReference>
<evidence type="ECO:0000256" key="5">
    <source>
        <dbReference type="ARBA" id="ARBA00001954"/>
    </source>
</evidence>
<evidence type="ECO:0000256" key="11">
    <source>
        <dbReference type="PIRNR" id="PIRNR001461"/>
    </source>
</evidence>
<dbReference type="GO" id="GO:0005737">
    <property type="term" value="C:cytoplasm"/>
    <property type="evidence" value="ECO:0007669"/>
    <property type="project" value="UniProtKB-ARBA"/>
</dbReference>
<dbReference type="EC" id="5.1.3.1" evidence="7 10"/>
<dbReference type="GO" id="GO:0006098">
    <property type="term" value="P:pentose-phosphate shunt"/>
    <property type="evidence" value="ECO:0007669"/>
    <property type="project" value="UniProtKB-UniRule"/>
</dbReference>
<keyword evidence="13" id="KW-0464">Manganese</keyword>
<dbReference type="Proteomes" id="UP001348817">
    <property type="component" value="Chromosome"/>
</dbReference>
<feature type="binding site" evidence="10 13">
    <location>
        <position position="33"/>
    </location>
    <ligand>
        <name>a divalent metal cation</name>
        <dbReference type="ChEBI" id="CHEBI:60240"/>
    </ligand>
</feature>
<feature type="binding site" evidence="14">
    <location>
        <position position="177"/>
    </location>
    <ligand>
        <name>substrate</name>
    </ligand>
</feature>
<dbReference type="PIRSF" id="PIRSF001461">
    <property type="entry name" value="RPE"/>
    <property type="match status" value="1"/>
</dbReference>
<feature type="binding site" evidence="10 13">
    <location>
        <position position="35"/>
    </location>
    <ligand>
        <name>a divalent metal cation</name>
        <dbReference type="ChEBI" id="CHEBI:60240"/>
    </ligand>
</feature>
<feature type="binding site" evidence="10 14">
    <location>
        <position position="66"/>
    </location>
    <ligand>
        <name>substrate</name>
    </ligand>
</feature>
<dbReference type="AlphaFoldDB" id="A0AAU9CIY0"/>
<evidence type="ECO:0000256" key="8">
    <source>
        <dbReference type="ARBA" id="ARBA00022723"/>
    </source>
</evidence>
<evidence type="ECO:0000256" key="2">
    <source>
        <dbReference type="ARBA" id="ARBA00001936"/>
    </source>
</evidence>
<evidence type="ECO:0000256" key="1">
    <source>
        <dbReference type="ARBA" id="ARBA00001782"/>
    </source>
</evidence>
<dbReference type="RefSeq" id="WP_338394472.1">
    <property type="nucleotide sequence ID" value="NZ_AP025314.1"/>
</dbReference>
<gene>
    <name evidence="10 15" type="primary">rpe</name>
    <name evidence="15" type="ORF">FUAX_16920</name>
</gene>
<reference evidence="15 16" key="1">
    <citation type="submission" date="2021-12" db="EMBL/GenBank/DDBJ databases">
        <title>Genome sequencing of bacteria with rrn-lacking chromosome and rrn-plasmid.</title>
        <authorList>
            <person name="Anda M."/>
            <person name="Iwasaki W."/>
        </authorList>
    </citation>
    <scope>NUCLEOTIDE SEQUENCE [LARGE SCALE GENOMIC DNA]</scope>
    <source>
        <strain evidence="15 16">DSM 100852</strain>
    </source>
</reference>
<evidence type="ECO:0000313" key="16">
    <source>
        <dbReference type="Proteomes" id="UP001348817"/>
    </source>
</evidence>
<accession>A0AAU9CIY0</accession>